<reference evidence="1 2" key="1">
    <citation type="submission" date="2018-01" db="EMBL/GenBank/DDBJ databases">
        <title>Whole genome analyses suggest that Burkholderia sensu lato contains two further novel genera in the rhizoxinica-symbiotica group Mycetohabitans gen. nov., and Trinickia gen. nov.: implications for the evolution of diazotrophy and nodulation in the Burkholderiaceae.</title>
        <authorList>
            <person name="Estrada-de los Santos P."/>
            <person name="Palmer M."/>
            <person name="Chavez-Ramirez B."/>
            <person name="Beukes C."/>
            <person name="Steenkamp E.T."/>
            <person name="Hirsch A.M."/>
            <person name="Manyaka P."/>
            <person name="Maluk M."/>
            <person name="Lafos M."/>
            <person name="Crook M."/>
            <person name="Gross E."/>
            <person name="Simon M.F."/>
            <person name="Bueno dos Reis Junior F."/>
            <person name="Poole P.S."/>
            <person name="Venter S.N."/>
            <person name="James E.K."/>
        </authorList>
    </citation>
    <scope>NUCLEOTIDE SEQUENCE [LARGE SCALE GENOMIC DNA]</scope>
    <source>
        <strain evidence="1 2">JPY 581</strain>
    </source>
</reference>
<dbReference type="Proteomes" id="UP000235777">
    <property type="component" value="Unassembled WGS sequence"/>
</dbReference>
<dbReference type="STRING" id="863227.GCA_000373005_02197"/>
<accession>A0A2N7WUX4</accession>
<evidence type="ECO:0000313" key="2">
    <source>
        <dbReference type="Proteomes" id="UP000235777"/>
    </source>
</evidence>
<dbReference type="AlphaFoldDB" id="A0A2N7WUX4"/>
<proteinExistence type="predicted"/>
<organism evidence="1 2">
    <name type="scientific">Trinickia symbiotica</name>
    <dbReference type="NCBI Taxonomy" id="863227"/>
    <lineage>
        <taxon>Bacteria</taxon>
        <taxon>Pseudomonadati</taxon>
        <taxon>Pseudomonadota</taxon>
        <taxon>Betaproteobacteria</taxon>
        <taxon>Burkholderiales</taxon>
        <taxon>Burkholderiaceae</taxon>
        <taxon>Trinickia</taxon>
    </lineage>
</organism>
<gene>
    <name evidence="1" type="ORF">C0Z20_24635</name>
</gene>
<evidence type="ECO:0000313" key="1">
    <source>
        <dbReference type="EMBL" id="PMS33200.1"/>
    </source>
</evidence>
<dbReference type="RefSeq" id="WP_020566186.1">
    <property type="nucleotide sequence ID" value="NZ_KB890172.1"/>
</dbReference>
<keyword evidence="2" id="KW-1185">Reference proteome</keyword>
<protein>
    <submittedName>
        <fullName evidence="1">Uncharacterized protein</fullName>
    </submittedName>
</protein>
<sequence>MSITINHPTIVNMGDLNEVLADDHAKAILMKGVEETPAERVTRAADLDRFAVAEGNPLLQKIANVLRNVSVMDVAAIKAQVGVQ</sequence>
<name>A0A2N7WUX4_9BURK</name>
<comment type="caution">
    <text evidence="1">The sequence shown here is derived from an EMBL/GenBank/DDBJ whole genome shotgun (WGS) entry which is preliminary data.</text>
</comment>
<dbReference type="EMBL" id="PNYC01000019">
    <property type="protein sequence ID" value="PMS33200.1"/>
    <property type="molecule type" value="Genomic_DNA"/>
</dbReference>